<dbReference type="SUPFAM" id="SSF81593">
    <property type="entry name" value="Nucleotidyltransferase substrate binding subunit/domain"/>
    <property type="match status" value="1"/>
</dbReference>
<comment type="caution">
    <text evidence="1">The sequence shown here is derived from an EMBL/GenBank/DDBJ whole genome shotgun (WGS) entry which is preliminary data.</text>
</comment>
<dbReference type="NCBIfam" id="TIGR01987">
    <property type="entry name" value="HI0074"/>
    <property type="match status" value="1"/>
</dbReference>
<dbReference type="EMBL" id="VXMH01000069">
    <property type="protein sequence ID" value="MYC95876.1"/>
    <property type="molecule type" value="Genomic_DNA"/>
</dbReference>
<keyword evidence="1" id="KW-0808">Transferase</keyword>
<dbReference type="Gene3D" id="1.20.120.330">
    <property type="entry name" value="Nucleotidyltransferases domain 2"/>
    <property type="match status" value="1"/>
</dbReference>
<proteinExistence type="predicted"/>
<sequence>MVLCHNHSDLFRVSLKEAVELAGRRQLSRLEAQGLIQCFEYTHELAWKTLKDFLEARGVRELYGSRDSTRAAFVANLIENGETWMEMIQSRNLTTHTYNEATAAQIVAAILAKYFVEFQKLQARLARLKHGESS</sequence>
<organism evidence="1">
    <name type="scientific">Caldilineaceae bacterium SB0661_bin_32</name>
    <dbReference type="NCBI Taxonomy" id="2605255"/>
    <lineage>
        <taxon>Bacteria</taxon>
        <taxon>Bacillati</taxon>
        <taxon>Chloroflexota</taxon>
        <taxon>Caldilineae</taxon>
        <taxon>Caldilineales</taxon>
        <taxon>Caldilineaceae</taxon>
    </lineage>
</organism>
<accession>A0A6B1D8F2</accession>
<name>A0A6B1D8F2_9CHLR</name>
<gene>
    <name evidence="1" type="ORF">F4X14_13015</name>
</gene>
<dbReference type="GO" id="GO:0016740">
    <property type="term" value="F:transferase activity"/>
    <property type="evidence" value="ECO:0007669"/>
    <property type="project" value="UniProtKB-KW"/>
</dbReference>
<dbReference type="Pfam" id="PF08780">
    <property type="entry name" value="NTase_sub_bind"/>
    <property type="match status" value="1"/>
</dbReference>
<evidence type="ECO:0000313" key="1">
    <source>
        <dbReference type="EMBL" id="MYC95876.1"/>
    </source>
</evidence>
<dbReference type="AlphaFoldDB" id="A0A6B1D8F2"/>
<reference evidence="1" key="1">
    <citation type="submission" date="2019-09" db="EMBL/GenBank/DDBJ databases">
        <title>Characterisation of the sponge microbiome using genome-centric metagenomics.</title>
        <authorList>
            <person name="Engelberts J.P."/>
            <person name="Robbins S.J."/>
            <person name="De Goeij J.M."/>
            <person name="Aranda M."/>
            <person name="Bell S.C."/>
            <person name="Webster N.S."/>
        </authorList>
    </citation>
    <scope>NUCLEOTIDE SEQUENCE</scope>
    <source>
        <strain evidence="1">SB0661_bin_32</strain>
    </source>
</reference>
<dbReference type="InterPro" id="IPR010235">
    <property type="entry name" value="HepT"/>
</dbReference>
<protein>
    <submittedName>
        <fullName evidence="1">Nucleotidyltransferase</fullName>
    </submittedName>
</protein>